<dbReference type="InterPro" id="IPR005064">
    <property type="entry name" value="BUG"/>
</dbReference>
<organism evidence="3 4">
    <name type="scientific">Reyranella soli</name>
    <dbReference type="NCBI Taxonomy" id="1230389"/>
    <lineage>
        <taxon>Bacteria</taxon>
        <taxon>Pseudomonadati</taxon>
        <taxon>Pseudomonadota</taxon>
        <taxon>Alphaproteobacteria</taxon>
        <taxon>Hyphomicrobiales</taxon>
        <taxon>Reyranellaceae</taxon>
        <taxon>Reyranella</taxon>
    </lineage>
</organism>
<name>A0A512NQA7_9HYPH</name>
<evidence type="ECO:0000256" key="2">
    <source>
        <dbReference type="SAM" id="SignalP"/>
    </source>
</evidence>
<evidence type="ECO:0008006" key="5">
    <source>
        <dbReference type="Google" id="ProtNLM"/>
    </source>
</evidence>
<dbReference type="PANTHER" id="PTHR42928:SF5">
    <property type="entry name" value="BLR1237 PROTEIN"/>
    <property type="match status" value="1"/>
</dbReference>
<keyword evidence="2" id="KW-0732">Signal</keyword>
<protein>
    <recommendedName>
        <fullName evidence="5">Tripartite tricarboxylate transporter substrate binding protein</fullName>
    </recommendedName>
</protein>
<evidence type="ECO:0000313" key="4">
    <source>
        <dbReference type="Proteomes" id="UP000321058"/>
    </source>
</evidence>
<dbReference type="InterPro" id="IPR042100">
    <property type="entry name" value="Bug_dom1"/>
</dbReference>
<reference evidence="3 4" key="1">
    <citation type="submission" date="2019-07" db="EMBL/GenBank/DDBJ databases">
        <title>Whole genome shotgun sequence of Reyranella soli NBRC 108950.</title>
        <authorList>
            <person name="Hosoyama A."/>
            <person name="Uohara A."/>
            <person name="Ohji S."/>
            <person name="Ichikawa N."/>
        </authorList>
    </citation>
    <scope>NUCLEOTIDE SEQUENCE [LARGE SCALE GENOMIC DNA]</scope>
    <source>
        <strain evidence="3 4">NBRC 108950</strain>
    </source>
</reference>
<dbReference type="EMBL" id="BKAJ01000202">
    <property type="protein sequence ID" value="GEP61136.1"/>
    <property type="molecule type" value="Genomic_DNA"/>
</dbReference>
<dbReference type="RefSeq" id="WP_147156460.1">
    <property type="nucleotide sequence ID" value="NZ_BKAJ01000202.1"/>
</dbReference>
<dbReference type="PIRSF" id="PIRSF017082">
    <property type="entry name" value="YflP"/>
    <property type="match status" value="1"/>
</dbReference>
<feature type="chain" id="PRO_5022153345" description="Tripartite tricarboxylate transporter substrate binding protein" evidence="2">
    <location>
        <begin position="18"/>
        <end position="322"/>
    </location>
</feature>
<evidence type="ECO:0000313" key="3">
    <source>
        <dbReference type="EMBL" id="GEP61136.1"/>
    </source>
</evidence>
<dbReference type="OrthoDB" id="9780943at2"/>
<keyword evidence="4" id="KW-1185">Reference proteome</keyword>
<dbReference type="Pfam" id="PF03401">
    <property type="entry name" value="TctC"/>
    <property type="match status" value="1"/>
</dbReference>
<gene>
    <name evidence="3" type="ORF">RSO01_83020</name>
</gene>
<feature type="signal peptide" evidence="2">
    <location>
        <begin position="1"/>
        <end position="17"/>
    </location>
</feature>
<evidence type="ECO:0000256" key="1">
    <source>
        <dbReference type="ARBA" id="ARBA00006987"/>
    </source>
</evidence>
<sequence length="322" mass="35125">MLTRRHFAALAGTTALAAPVLARGQARWKPEKPITIYNPFAAGGVTDVHIRMLGETVSKVLGQQVIVDIKAGAAGTLAPAMLLNAKPDGQTLACMSINSLRYPHYQKTNWDPLKDFTYISGLSGYTMGIVVKSTAPWQALEELIAAGKKEPEKYNFGTSGIGGTGQLMMIEVEQATGAQFTHVPYKGGAEWMQALLSDQVHFLADAAQWAPFVDNGQCRILGMATEQRIAKYKDTPTLIERGINVVGQSPYGIVGPKGMPPEVVESIYLAFKEAMGEPKVNAYLEQFLQLPWYKNPAEYRAFAEKYYVEVKPLLIKAGLAQG</sequence>
<accession>A0A512NQA7</accession>
<dbReference type="Proteomes" id="UP000321058">
    <property type="component" value="Unassembled WGS sequence"/>
</dbReference>
<comment type="caution">
    <text evidence="3">The sequence shown here is derived from an EMBL/GenBank/DDBJ whole genome shotgun (WGS) entry which is preliminary data.</text>
</comment>
<dbReference type="Gene3D" id="3.40.190.150">
    <property type="entry name" value="Bordetella uptake gene, domain 1"/>
    <property type="match status" value="1"/>
</dbReference>
<dbReference type="CDD" id="cd07012">
    <property type="entry name" value="PBP2_Bug_TTT"/>
    <property type="match status" value="1"/>
</dbReference>
<proteinExistence type="inferred from homology"/>
<dbReference type="Gene3D" id="3.40.190.10">
    <property type="entry name" value="Periplasmic binding protein-like II"/>
    <property type="match status" value="1"/>
</dbReference>
<dbReference type="AlphaFoldDB" id="A0A512NQA7"/>
<comment type="similarity">
    <text evidence="1">Belongs to the UPF0065 (bug) family.</text>
</comment>
<dbReference type="PANTHER" id="PTHR42928">
    <property type="entry name" value="TRICARBOXYLATE-BINDING PROTEIN"/>
    <property type="match status" value="1"/>
</dbReference>
<dbReference type="SUPFAM" id="SSF53850">
    <property type="entry name" value="Periplasmic binding protein-like II"/>
    <property type="match status" value="1"/>
</dbReference>